<dbReference type="Proteomes" id="UP001258315">
    <property type="component" value="Unassembled WGS sequence"/>
</dbReference>
<gene>
    <name evidence="4" type="ORF">QE417_001020</name>
</gene>
<dbReference type="Pfam" id="PF16344">
    <property type="entry name" value="FecR_C"/>
    <property type="match status" value="1"/>
</dbReference>
<evidence type="ECO:0000259" key="3">
    <source>
        <dbReference type="Pfam" id="PF16344"/>
    </source>
</evidence>
<dbReference type="EMBL" id="JAVLVU010000001">
    <property type="protein sequence ID" value="MDT3401948.1"/>
    <property type="molecule type" value="Genomic_DNA"/>
</dbReference>
<evidence type="ECO:0000259" key="2">
    <source>
        <dbReference type="Pfam" id="PF04773"/>
    </source>
</evidence>
<feature type="domain" description="Protein FecR C-terminal" evidence="3">
    <location>
        <begin position="319"/>
        <end position="385"/>
    </location>
</feature>
<keyword evidence="5" id="KW-1185">Reference proteome</keyword>
<dbReference type="InterPro" id="IPR006860">
    <property type="entry name" value="FecR"/>
</dbReference>
<dbReference type="PANTHER" id="PTHR30273">
    <property type="entry name" value="PERIPLASMIC SIGNAL SENSOR AND SIGMA FACTOR ACTIVATOR FECR-RELATED"/>
    <property type="match status" value="1"/>
</dbReference>
<evidence type="ECO:0000313" key="4">
    <source>
        <dbReference type="EMBL" id="MDT3401948.1"/>
    </source>
</evidence>
<evidence type="ECO:0000313" key="5">
    <source>
        <dbReference type="Proteomes" id="UP001258315"/>
    </source>
</evidence>
<reference evidence="5" key="1">
    <citation type="submission" date="2023-07" db="EMBL/GenBank/DDBJ databases">
        <title>Functional and genomic diversity of the sorghum phyllosphere microbiome.</title>
        <authorList>
            <person name="Shade A."/>
        </authorList>
    </citation>
    <scope>NUCLEOTIDE SEQUENCE [LARGE SCALE GENOMIC DNA]</scope>
    <source>
        <strain evidence="5">SORGH_AS_0422</strain>
    </source>
</reference>
<keyword evidence="1" id="KW-0472">Membrane</keyword>
<dbReference type="Pfam" id="PF04773">
    <property type="entry name" value="FecR"/>
    <property type="match status" value="1"/>
</dbReference>
<feature type="domain" description="FecR protein" evidence="2">
    <location>
        <begin position="184"/>
        <end position="279"/>
    </location>
</feature>
<dbReference type="PANTHER" id="PTHR30273:SF2">
    <property type="entry name" value="PROTEIN FECR"/>
    <property type="match status" value="1"/>
</dbReference>
<accession>A0ABU3GQ89</accession>
<name>A0ABU3GQ89_9SPHI</name>
<dbReference type="Gene3D" id="2.60.120.1440">
    <property type="match status" value="1"/>
</dbReference>
<evidence type="ECO:0000256" key="1">
    <source>
        <dbReference type="SAM" id="Phobius"/>
    </source>
</evidence>
<dbReference type="Gene3D" id="3.55.50.30">
    <property type="match status" value="1"/>
</dbReference>
<proteinExistence type="predicted"/>
<comment type="caution">
    <text evidence="4">The sequence shown here is derived from an EMBL/GenBank/DDBJ whole genome shotgun (WGS) entry which is preliminary data.</text>
</comment>
<dbReference type="InterPro" id="IPR032508">
    <property type="entry name" value="FecR_C"/>
</dbReference>
<organism evidence="4 5">
    <name type="scientific">Mucilaginibacter terrae</name>
    <dbReference type="NCBI Taxonomy" id="1955052"/>
    <lineage>
        <taxon>Bacteria</taxon>
        <taxon>Pseudomonadati</taxon>
        <taxon>Bacteroidota</taxon>
        <taxon>Sphingobacteriia</taxon>
        <taxon>Sphingobacteriales</taxon>
        <taxon>Sphingobacteriaceae</taxon>
        <taxon>Mucilaginibacter</taxon>
    </lineage>
</organism>
<feature type="transmembrane region" description="Helical" evidence="1">
    <location>
        <begin position="91"/>
        <end position="111"/>
    </location>
</feature>
<dbReference type="InterPro" id="IPR012373">
    <property type="entry name" value="Ferrdict_sens_TM"/>
</dbReference>
<keyword evidence="1" id="KW-1133">Transmembrane helix</keyword>
<dbReference type="RefSeq" id="WP_311947963.1">
    <property type="nucleotide sequence ID" value="NZ_JAVLVU010000001.1"/>
</dbReference>
<sequence>MNKDEQIFVIYQRFLQNSATKEELHKLFQYLDKSSEQELKQLLAEALGQPEIDVEADANFALLQNVRAKIMHEAESEMATVITLQPRKRKAWYYAAASVALVLSIGGLLLLNKKQTTQHTTDLQPGGNMAMLSVGGNDTLNLQTSNLGGFIKKTAGVNIAKTSNGTITYTAYGTDTLALSQINTLITPRGGQYHVRLSDGTEVLLNSESKLEFPVGFTGNERKVTLTGEAYFEVAKNKQKPFIVTTAGQDVQVLGTKFNISNFAEDGGPVTTLTEGSVKVSSHNQTAILKPGQQSRAKVAGITVTDVDADTYSAWKNGEFVFENESLDVIMHKLSRWYNFETDYSKLPQKSLYMKISRQVNLSEVLGMITTTSGIKFRIDERRVSVM</sequence>
<keyword evidence="1 4" id="KW-0812">Transmembrane</keyword>
<protein>
    <submittedName>
        <fullName evidence="4">Transmembrane sensor</fullName>
    </submittedName>
</protein>